<evidence type="ECO:0000313" key="5">
    <source>
        <dbReference type="EMBL" id="SEI01617.1"/>
    </source>
</evidence>
<dbReference type="SUPFAM" id="SSF56042">
    <property type="entry name" value="PurM C-terminal domain-like"/>
    <property type="match status" value="1"/>
</dbReference>
<comment type="function">
    <text evidence="2">Catalyzes the ATP-dependent phosphorylation of thiamine-monophosphate (TMP) to form thiamine-pyrophosphate (TPP), the active form of vitamin B1.</text>
</comment>
<gene>
    <name evidence="2" type="primary">thiL</name>
    <name evidence="5" type="ORF">PYTT_2591</name>
</gene>
<dbReference type="InterPro" id="IPR036676">
    <property type="entry name" value="PurM-like_C_sf"/>
</dbReference>
<keyword evidence="2" id="KW-0460">Magnesium</keyword>
<feature type="binding site" evidence="2">
    <location>
        <position position="49"/>
    </location>
    <ligand>
        <name>Mg(2+)</name>
        <dbReference type="ChEBI" id="CHEBI:18420"/>
        <label>2</label>
    </ligand>
</feature>
<dbReference type="GO" id="GO:0009228">
    <property type="term" value="P:thiamine biosynthetic process"/>
    <property type="evidence" value="ECO:0007669"/>
    <property type="project" value="UniProtKB-KW"/>
</dbReference>
<feature type="binding site" evidence="2">
    <location>
        <position position="293"/>
    </location>
    <ligand>
        <name>substrate</name>
    </ligand>
</feature>
<evidence type="ECO:0000313" key="6">
    <source>
        <dbReference type="Proteomes" id="UP000176204"/>
    </source>
</evidence>
<dbReference type="GO" id="GO:0009030">
    <property type="term" value="F:thiamine-phosphate kinase activity"/>
    <property type="evidence" value="ECO:0007669"/>
    <property type="project" value="UniProtKB-UniRule"/>
</dbReference>
<dbReference type="InterPro" id="IPR016188">
    <property type="entry name" value="PurM-like_N"/>
</dbReference>
<dbReference type="Pfam" id="PF02769">
    <property type="entry name" value="AIRS_C"/>
    <property type="match status" value="1"/>
</dbReference>
<dbReference type="InterPro" id="IPR006283">
    <property type="entry name" value="ThiL-like"/>
</dbReference>
<evidence type="ECO:0000259" key="3">
    <source>
        <dbReference type="Pfam" id="PF00586"/>
    </source>
</evidence>
<proteinExistence type="inferred from homology"/>
<dbReference type="EMBL" id="LT629973">
    <property type="protein sequence ID" value="SEI01617.1"/>
    <property type="molecule type" value="Genomic_DNA"/>
</dbReference>
<reference evidence="6" key="1">
    <citation type="submission" date="2016-09" db="EMBL/GenBank/DDBJ databases">
        <authorList>
            <person name="Koehorst J."/>
        </authorList>
    </citation>
    <scope>NUCLEOTIDE SEQUENCE [LARGE SCALE GENOMIC DNA]</scope>
</reference>
<keyword evidence="2" id="KW-0547">Nucleotide-binding</keyword>
<dbReference type="InterPro" id="IPR036921">
    <property type="entry name" value="PurM-like_N_sf"/>
</dbReference>
<dbReference type="AlphaFoldDB" id="A0A1C7PC87"/>
<dbReference type="UniPathway" id="UPA00060">
    <property type="reaction ID" value="UER00142"/>
</dbReference>
<keyword evidence="2" id="KW-0479">Metal-binding</keyword>
<evidence type="ECO:0000256" key="1">
    <source>
        <dbReference type="ARBA" id="ARBA00022977"/>
    </source>
</evidence>
<feature type="binding site" evidence="2">
    <location>
        <position position="77"/>
    </location>
    <ligand>
        <name>Mg(2+)</name>
        <dbReference type="ChEBI" id="CHEBI:18420"/>
        <label>3</label>
    </ligand>
</feature>
<dbReference type="STRING" id="1679444.PYTT_2591"/>
<evidence type="ECO:0000256" key="2">
    <source>
        <dbReference type="HAMAP-Rule" id="MF_02128"/>
    </source>
</evidence>
<feature type="binding site" evidence="2">
    <location>
        <position position="32"/>
    </location>
    <ligand>
        <name>Mg(2+)</name>
        <dbReference type="ChEBI" id="CHEBI:18420"/>
        <label>4</label>
    </ligand>
</feature>
<feature type="domain" description="PurM-like N-terminal" evidence="3">
    <location>
        <begin position="30"/>
        <end position="144"/>
    </location>
</feature>
<comment type="catalytic activity">
    <reaction evidence="2">
        <text>thiamine phosphate + ATP = thiamine diphosphate + ADP</text>
        <dbReference type="Rhea" id="RHEA:15913"/>
        <dbReference type="ChEBI" id="CHEBI:30616"/>
        <dbReference type="ChEBI" id="CHEBI:37575"/>
        <dbReference type="ChEBI" id="CHEBI:58937"/>
        <dbReference type="ChEBI" id="CHEBI:456216"/>
        <dbReference type="EC" id="2.7.4.16"/>
    </reaction>
</comment>
<dbReference type="GO" id="GO:0009229">
    <property type="term" value="P:thiamine diphosphate biosynthetic process"/>
    <property type="evidence" value="ECO:0007669"/>
    <property type="project" value="UniProtKB-UniRule"/>
</dbReference>
<evidence type="ECO:0000259" key="4">
    <source>
        <dbReference type="Pfam" id="PF02769"/>
    </source>
</evidence>
<dbReference type="NCBIfam" id="TIGR01379">
    <property type="entry name" value="thiL"/>
    <property type="match status" value="1"/>
</dbReference>
<dbReference type="PANTHER" id="PTHR30270">
    <property type="entry name" value="THIAMINE-MONOPHOSPHATE KINASE"/>
    <property type="match status" value="1"/>
</dbReference>
<feature type="binding site" evidence="2">
    <location>
        <position position="49"/>
    </location>
    <ligand>
        <name>Mg(2+)</name>
        <dbReference type="ChEBI" id="CHEBI:18420"/>
        <label>1</label>
    </ligand>
</feature>
<feature type="binding site" evidence="2">
    <location>
        <position position="56"/>
    </location>
    <ligand>
        <name>substrate</name>
    </ligand>
</feature>
<keyword evidence="2 5" id="KW-0418">Kinase</keyword>
<keyword evidence="2" id="KW-0067">ATP-binding</keyword>
<dbReference type="PANTHER" id="PTHR30270:SF0">
    <property type="entry name" value="THIAMINE-MONOPHOSPHATE KINASE"/>
    <property type="match status" value="1"/>
</dbReference>
<feature type="binding site" evidence="2">
    <location>
        <position position="77"/>
    </location>
    <ligand>
        <name>Mg(2+)</name>
        <dbReference type="ChEBI" id="CHEBI:18420"/>
        <label>2</label>
    </ligand>
</feature>
<dbReference type="Pfam" id="PF00586">
    <property type="entry name" value="AIRS"/>
    <property type="match status" value="1"/>
</dbReference>
<dbReference type="OrthoDB" id="9802811at2"/>
<feature type="binding site" evidence="2">
    <location>
        <position position="107"/>
    </location>
    <ligand>
        <name>ATP</name>
        <dbReference type="ChEBI" id="CHEBI:30616"/>
    </ligand>
</feature>
<feature type="binding site" evidence="2">
    <location>
        <position position="203"/>
    </location>
    <ligand>
        <name>ATP</name>
        <dbReference type="ChEBI" id="CHEBI:30616"/>
    </ligand>
</feature>
<feature type="binding site" evidence="2">
    <location>
        <position position="32"/>
    </location>
    <ligand>
        <name>Mg(2+)</name>
        <dbReference type="ChEBI" id="CHEBI:18420"/>
        <label>3</label>
    </ligand>
</feature>
<dbReference type="RefSeq" id="WP_067774885.1">
    <property type="nucleotide sequence ID" value="NZ_LIGX01000020.1"/>
</dbReference>
<keyword evidence="2" id="KW-0808">Transferase</keyword>
<comment type="similarity">
    <text evidence="2">Belongs to the thiamine-monophosphate kinase family.</text>
</comment>
<comment type="miscellaneous">
    <text evidence="2">Reaction mechanism of ThiL seems to utilize a direct, inline transfer of the gamma-phosphate of ATP to TMP rather than a phosphorylated enzyme intermediate.</text>
</comment>
<feature type="binding site" evidence="2">
    <location>
        <position position="77"/>
    </location>
    <ligand>
        <name>Mg(2+)</name>
        <dbReference type="ChEBI" id="CHEBI:18420"/>
        <label>4</label>
    </ligand>
</feature>
<dbReference type="CDD" id="cd02194">
    <property type="entry name" value="ThiL"/>
    <property type="match status" value="1"/>
</dbReference>
<feature type="domain" description="PurM-like C-terminal" evidence="4">
    <location>
        <begin position="181"/>
        <end position="285"/>
    </location>
</feature>
<name>A0A1C7PC87_9BACT</name>
<feature type="binding site" evidence="2">
    <location>
        <position position="152"/>
    </location>
    <ligand>
        <name>ATP</name>
        <dbReference type="ChEBI" id="CHEBI:30616"/>
    </ligand>
</feature>
<dbReference type="Proteomes" id="UP000176204">
    <property type="component" value="Chromosome I"/>
</dbReference>
<dbReference type="PATRIC" id="fig|1679444.3.peg.2672"/>
<comment type="pathway">
    <text evidence="2">Cofactor biosynthesis; thiamine diphosphate biosynthesis; thiamine diphosphate from thiamine phosphate: step 1/1.</text>
</comment>
<dbReference type="Gene3D" id="3.90.650.10">
    <property type="entry name" value="PurM-like C-terminal domain"/>
    <property type="match status" value="1"/>
</dbReference>
<dbReference type="InterPro" id="IPR010918">
    <property type="entry name" value="PurM-like_C_dom"/>
</dbReference>
<feature type="binding site" evidence="2">
    <location>
        <position position="204"/>
    </location>
    <ligand>
        <name>Mg(2+)</name>
        <dbReference type="ChEBI" id="CHEBI:18420"/>
        <label>5</label>
    </ligand>
</feature>
<dbReference type="Gene3D" id="3.30.1330.10">
    <property type="entry name" value="PurM-like, N-terminal domain"/>
    <property type="match status" value="1"/>
</dbReference>
<comment type="caution">
    <text evidence="2">Lacks conserved residue(s) required for the propagation of feature annotation.</text>
</comment>
<keyword evidence="1 2" id="KW-0784">Thiamine biosynthesis</keyword>
<feature type="binding site" evidence="2">
    <location>
        <position position="244"/>
    </location>
    <ligand>
        <name>substrate</name>
    </ligand>
</feature>
<dbReference type="GO" id="GO:0000287">
    <property type="term" value="F:magnesium ion binding"/>
    <property type="evidence" value="ECO:0007669"/>
    <property type="project" value="UniProtKB-UniRule"/>
</dbReference>
<accession>A0A1C7PC87</accession>
<organism evidence="5 6">
    <name type="scientific">Akkermansia glycaniphila</name>
    <dbReference type="NCBI Taxonomy" id="1679444"/>
    <lineage>
        <taxon>Bacteria</taxon>
        <taxon>Pseudomonadati</taxon>
        <taxon>Verrucomicrobiota</taxon>
        <taxon>Verrucomicrobiia</taxon>
        <taxon>Verrucomicrobiales</taxon>
        <taxon>Akkermansiaceae</taxon>
        <taxon>Akkermansia</taxon>
    </lineage>
</organism>
<dbReference type="KEGG" id="agl:PYTT_2591"/>
<sequence length="298" mass="32105">MKLDELGENAFLRQLLPGLPGNEELLVGPGDDCAVVTRDEHWDTLLKTDALVEGVHFLRDTDPYLIGRKALGRAFSDIAAMGGDPEHALVTILVHPSRQVESLLRLYEGLSSMAAAYEVSLAGGETSSLPFDGLALSVTVTGRVLHGRVVLRSTGKPGDLLCVTGRLGGSLVSGRHLDFTPRLREARILCSNGLLPTAMMDLSDGLGTDLPRLAEASGCSYKLNLESLPLHPGCTIEQALGDGEDYELLFTIDPEFEDHLFRVQGLFFPETPVTVIGRLVPRGSVAPSIPTGWQHFQA</sequence>
<dbReference type="SUPFAM" id="SSF55326">
    <property type="entry name" value="PurM N-terminal domain-like"/>
    <property type="match status" value="1"/>
</dbReference>
<protein>
    <recommendedName>
        <fullName evidence="2">Thiamine-monophosphate kinase</fullName>
        <shortName evidence="2">TMP kinase</shortName>
        <shortName evidence="2">Thiamine-phosphate kinase</shortName>
        <ecNumber evidence="2">2.7.4.16</ecNumber>
    </recommendedName>
</protein>
<dbReference type="HAMAP" id="MF_02128">
    <property type="entry name" value="TMP_kinase"/>
    <property type="match status" value="1"/>
</dbReference>
<keyword evidence="6" id="KW-1185">Reference proteome</keyword>
<feature type="binding site" evidence="2">
    <location>
        <position position="201"/>
    </location>
    <ligand>
        <name>Mg(2+)</name>
        <dbReference type="ChEBI" id="CHEBI:18420"/>
        <label>3</label>
    </ligand>
</feature>
<feature type="binding site" evidence="2">
    <location>
        <position position="48"/>
    </location>
    <ligand>
        <name>Mg(2+)</name>
        <dbReference type="ChEBI" id="CHEBI:18420"/>
        <label>1</label>
    </ligand>
</feature>
<dbReference type="EC" id="2.7.4.16" evidence="2"/>
<dbReference type="GO" id="GO:0005524">
    <property type="term" value="F:ATP binding"/>
    <property type="evidence" value="ECO:0007669"/>
    <property type="project" value="UniProtKB-UniRule"/>
</dbReference>
<dbReference type="PIRSF" id="PIRSF005303">
    <property type="entry name" value="Thiam_monoph_kin"/>
    <property type="match status" value="1"/>
</dbReference>